<keyword evidence="1" id="KW-0812">Transmembrane</keyword>
<sequence length="144" mass="16647">MKRRMIRAIILFMITFVALLVFIALYMDETKRVQETYRKQYKANLTKVVTDIDSYTNGEGDFELRYMRIVSDMSAANSFVFLIDCPEEKKKAINEITACLMKYPEQMKTKLEELKTAVNDIIDELDKGYDEVSAVVGAVDKQGY</sequence>
<accession>A0A1K1LKG2</accession>
<reference evidence="2 3" key="1">
    <citation type="submission" date="2016-11" db="EMBL/GenBank/DDBJ databases">
        <authorList>
            <person name="Jaros S."/>
            <person name="Januszkiewicz K."/>
            <person name="Wedrychowicz H."/>
        </authorList>
    </citation>
    <scope>NUCLEOTIDE SEQUENCE [LARGE SCALE GENOMIC DNA]</scope>
    <source>
        <strain evidence="2 3">YL228</strain>
    </source>
</reference>
<dbReference type="EMBL" id="FPIP01000001">
    <property type="protein sequence ID" value="SFW11377.1"/>
    <property type="molecule type" value="Genomic_DNA"/>
</dbReference>
<organism evidence="2 3">
    <name type="scientific">Ruminococcus flavefaciens</name>
    <dbReference type="NCBI Taxonomy" id="1265"/>
    <lineage>
        <taxon>Bacteria</taxon>
        <taxon>Bacillati</taxon>
        <taxon>Bacillota</taxon>
        <taxon>Clostridia</taxon>
        <taxon>Eubacteriales</taxon>
        <taxon>Oscillospiraceae</taxon>
        <taxon>Ruminococcus</taxon>
    </lineage>
</organism>
<keyword evidence="1" id="KW-0472">Membrane</keyword>
<protein>
    <submittedName>
        <fullName evidence="2">Uncharacterized protein</fullName>
    </submittedName>
</protein>
<keyword evidence="1" id="KW-1133">Transmembrane helix</keyword>
<evidence type="ECO:0000313" key="2">
    <source>
        <dbReference type="EMBL" id="SFW11377.1"/>
    </source>
</evidence>
<evidence type="ECO:0000313" key="3">
    <source>
        <dbReference type="Proteomes" id="UP000183461"/>
    </source>
</evidence>
<dbReference type="AlphaFoldDB" id="A0A1K1LKG2"/>
<dbReference type="Proteomes" id="UP000183461">
    <property type="component" value="Unassembled WGS sequence"/>
</dbReference>
<proteinExistence type="predicted"/>
<feature type="transmembrane region" description="Helical" evidence="1">
    <location>
        <begin position="7"/>
        <end position="27"/>
    </location>
</feature>
<gene>
    <name evidence="2" type="ORF">SAMN02910280_0503</name>
</gene>
<evidence type="ECO:0000256" key="1">
    <source>
        <dbReference type="SAM" id="Phobius"/>
    </source>
</evidence>
<name>A0A1K1LKG2_RUMFL</name>